<comment type="caution">
    <text evidence="6">The sequence shown here is derived from an EMBL/GenBank/DDBJ whole genome shotgun (WGS) entry which is preliminary data.</text>
</comment>
<accession>A0A433T6F1</accession>
<organism evidence="6 7">
    <name type="scientific">Elysia chlorotica</name>
    <name type="common">Eastern emerald elysia</name>
    <name type="synonym">Sea slug</name>
    <dbReference type="NCBI Taxonomy" id="188477"/>
    <lineage>
        <taxon>Eukaryota</taxon>
        <taxon>Metazoa</taxon>
        <taxon>Spiralia</taxon>
        <taxon>Lophotrochozoa</taxon>
        <taxon>Mollusca</taxon>
        <taxon>Gastropoda</taxon>
        <taxon>Heterobranchia</taxon>
        <taxon>Euthyneura</taxon>
        <taxon>Panpulmonata</taxon>
        <taxon>Sacoglossa</taxon>
        <taxon>Placobranchoidea</taxon>
        <taxon>Plakobranchidae</taxon>
        <taxon>Elysia</taxon>
    </lineage>
</organism>
<dbReference type="STRING" id="188477.A0A433T6F1"/>
<evidence type="ECO:0000256" key="2">
    <source>
        <dbReference type="ARBA" id="ARBA00022692"/>
    </source>
</evidence>
<proteinExistence type="predicted"/>
<feature type="transmembrane region" description="Helical" evidence="5">
    <location>
        <begin position="338"/>
        <end position="355"/>
    </location>
</feature>
<dbReference type="Gene3D" id="1.20.1250.20">
    <property type="entry name" value="MFS general substrate transporter like domains"/>
    <property type="match status" value="1"/>
</dbReference>
<dbReference type="InterPro" id="IPR005829">
    <property type="entry name" value="Sugar_transporter_CS"/>
</dbReference>
<feature type="transmembrane region" description="Helical" evidence="5">
    <location>
        <begin position="44"/>
        <end position="66"/>
    </location>
</feature>
<keyword evidence="4 5" id="KW-0472">Membrane</keyword>
<dbReference type="EMBL" id="RQTK01000608">
    <property type="protein sequence ID" value="RUS77128.1"/>
    <property type="molecule type" value="Genomic_DNA"/>
</dbReference>
<dbReference type="SUPFAM" id="SSF103473">
    <property type="entry name" value="MFS general substrate transporter"/>
    <property type="match status" value="1"/>
</dbReference>
<feature type="transmembrane region" description="Helical" evidence="5">
    <location>
        <begin position="306"/>
        <end position="326"/>
    </location>
</feature>
<dbReference type="PROSITE" id="PS00216">
    <property type="entry name" value="SUGAR_TRANSPORT_1"/>
    <property type="match status" value="1"/>
</dbReference>
<dbReference type="AlphaFoldDB" id="A0A433T6F1"/>
<dbReference type="GO" id="GO:0016020">
    <property type="term" value="C:membrane"/>
    <property type="evidence" value="ECO:0007669"/>
    <property type="project" value="UniProtKB-SubCell"/>
</dbReference>
<dbReference type="GO" id="GO:0022857">
    <property type="term" value="F:transmembrane transporter activity"/>
    <property type="evidence" value="ECO:0007669"/>
    <property type="project" value="InterPro"/>
</dbReference>
<feature type="transmembrane region" description="Helical" evidence="5">
    <location>
        <begin position="126"/>
        <end position="145"/>
    </location>
</feature>
<dbReference type="InterPro" id="IPR005828">
    <property type="entry name" value="MFS_sugar_transport-like"/>
</dbReference>
<dbReference type="InterPro" id="IPR036259">
    <property type="entry name" value="MFS_trans_sf"/>
</dbReference>
<evidence type="ECO:0000256" key="3">
    <source>
        <dbReference type="ARBA" id="ARBA00022989"/>
    </source>
</evidence>
<feature type="transmembrane region" description="Helical" evidence="5">
    <location>
        <begin position="16"/>
        <end position="37"/>
    </location>
</feature>
<protein>
    <recommendedName>
        <fullName evidence="8">Major facilitator superfamily (MFS) profile domain-containing protein</fullName>
    </recommendedName>
</protein>
<evidence type="ECO:0008006" key="8">
    <source>
        <dbReference type="Google" id="ProtNLM"/>
    </source>
</evidence>
<dbReference type="OrthoDB" id="3936150at2759"/>
<gene>
    <name evidence="6" type="ORF">EGW08_015115</name>
</gene>
<evidence type="ECO:0000256" key="4">
    <source>
        <dbReference type="ARBA" id="ARBA00023136"/>
    </source>
</evidence>
<evidence type="ECO:0000256" key="5">
    <source>
        <dbReference type="SAM" id="Phobius"/>
    </source>
</evidence>
<feature type="transmembrane region" description="Helical" evidence="5">
    <location>
        <begin position="100"/>
        <end position="120"/>
    </location>
</feature>
<sequence>QIFQGMSLAELVKVTVYTQSATMILGACLGSMVADIYGRRRLLFSSLAAMLVLHCLVALSVSWLMFIVLRALAVGFAGSATLVVSFVLVIEFLGPDWRDACTCSGLWVLGAVLMSVQTLVTPHWRWLALMSGGICLPLLAAFFTLSESVRWLQCQHRFPEAEGGLRELVSVNAATVTNIMTLLDHSRACIANNMHLKHFTFLDLFHSLASTRWTLTLVYTGTVTSCVYWCLLGRVRQITGQAAIDGFLPFIVDLPLSWSVIVVSRCLGRRWCLFLYAVASSFSLLCVLVLHVTGNLANMPSLVTGLALFAKVGVTASLSLVFLVAIEMYPTVTRCMGFAVAISSGSAGLMLSNTLDFLEKYHYTVPFVVYSALMASVGVVGLFFPETIHRSLTNVQQCHHRKIPLQEGLRLVGRPSNLWDDC</sequence>
<name>A0A433T6F1_ELYCH</name>
<evidence type="ECO:0000256" key="1">
    <source>
        <dbReference type="ARBA" id="ARBA00004141"/>
    </source>
</evidence>
<keyword evidence="3 5" id="KW-1133">Transmembrane helix</keyword>
<dbReference type="Proteomes" id="UP000271974">
    <property type="component" value="Unassembled WGS sequence"/>
</dbReference>
<keyword evidence="7" id="KW-1185">Reference proteome</keyword>
<feature type="transmembrane region" description="Helical" evidence="5">
    <location>
        <begin position="273"/>
        <end position="294"/>
    </location>
</feature>
<reference evidence="6 7" key="1">
    <citation type="submission" date="2019-01" db="EMBL/GenBank/DDBJ databases">
        <title>A draft genome assembly of the solar-powered sea slug Elysia chlorotica.</title>
        <authorList>
            <person name="Cai H."/>
            <person name="Li Q."/>
            <person name="Fang X."/>
            <person name="Li J."/>
            <person name="Curtis N.E."/>
            <person name="Altenburger A."/>
            <person name="Shibata T."/>
            <person name="Feng M."/>
            <person name="Maeda T."/>
            <person name="Schwartz J.A."/>
            <person name="Shigenobu S."/>
            <person name="Lundholm N."/>
            <person name="Nishiyama T."/>
            <person name="Yang H."/>
            <person name="Hasebe M."/>
            <person name="Li S."/>
            <person name="Pierce S.K."/>
            <person name="Wang J."/>
        </authorList>
    </citation>
    <scope>NUCLEOTIDE SEQUENCE [LARGE SCALE GENOMIC DNA]</scope>
    <source>
        <strain evidence="6">EC2010</strain>
        <tissue evidence="6">Whole organism of an adult</tissue>
    </source>
</reference>
<evidence type="ECO:0000313" key="6">
    <source>
        <dbReference type="EMBL" id="RUS77128.1"/>
    </source>
</evidence>
<keyword evidence="2 5" id="KW-0812">Transmembrane</keyword>
<feature type="non-terminal residue" evidence="6">
    <location>
        <position position="1"/>
    </location>
</feature>
<dbReference type="PANTHER" id="PTHR24064">
    <property type="entry name" value="SOLUTE CARRIER FAMILY 22 MEMBER"/>
    <property type="match status" value="1"/>
</dbReference>
<comment type="subcellular location">
    <subcellularLocation>
        <location evidence="1">Membrane</location>
        <topology evidence="1">Multi-pass membrane protein</topology>
    </subcellularLocation>
</comment>
<dbReference type="Pfam" id="PF00083">
    <property type="entry name" value="Sugar_tr"/>
    <property type="match status" value="1"/>
</dbReference>
<evidence type="ECO:0000313" key="7">
    <source>
        <dbReference type="Proteomes" id="UP000271974"/>
    </source>
</evidence>
<feature type="transmembrane region" description="Helical" evidence="5">
    <location>
        <begin position="361"/>
        <end position="384"/>
    </location>
</feature>
<feature type="transmembrane region" description="Helical" evidence="5">
    <location>
        <begin position="72"/>
        <end position="93"/>
    </location>
</feature>